<protein>
    <recommendedName>
        <fullName evidence="4">Spectinomycin 9-adenylyltransferase</fullName>
    </recommendedName>
</protein>
<evidence type="ECO:0000313" key="8">
    <source>
        <dbReference type="Proteomes" id="UP000675284"/>
    </source>
</evidence>
<dbReference type="EMBL" id="JAGSOT010000006">
    <property type="protein sequence ID" value="MBR7795067.1"/>
    <property type="molecule type" value="Genomic_DNA"/>
</dbReference>
<evidence type="ECO:0000256" key="1">
    <source>
        <dbReference type="ARBA" id="ARBA00022679"/>
    </source>
</evidence>
<keyword evidence="8" id="KW-1185">Reference proteome</keyword>
<dbReference type="CDD" id="cd05403">
    <property type="entry name" value="NT_KNTase_like"/>
    <property type="match status" value="1"/>
</dbReference>
<dbReference type="Pfam" id="PF13427">
    <property type="entry name" value="AadA_C"/>
    <property type="match status" value="1"/>
</dbReference>
<dbReference type="Gene3D" id="3.30.460.10">
    <property type="entry name" value="Beta Polymerase, domain 2"/>
    <property type="match status" value="1"/>
</dbReference>
<dbReference type="SUPFAM" id="SSF81301">
    <property type="entry name" value="Nucleotidyltransferase"/>
    <property type="match status" value="1"/>
</dbReference>
<evidence type="ECO:0000256" key="3">
    <source>
        <dbReference type="ARBA" id="ARBA00047831"/>
    </source>
</evidence>
<sequence>MNMDETLQNIVHAFQTCLGEKLDGIYLHGSLAMGCYNPLHSDIDLLVLVGKQLSLDEKKHIIKQLIDLEDRFAVRIEMSMMLQSTLYPFLYPTPFELHYSMDHKHYYLQNENYLCANGKDYDLAAHIVVTLERGVTLFGEAKQLAFPAIDHTIYLSSIMKDIEDAYIEIRNAPVYYSLNLCRVLYYLRESVVSSKQEAGEWMLAQLADEREDLHMVVAHSLADYSLNKQKHAWDVSALQLFAAYMLRAIDRQLENIT</sequence>
<dbReference type="Pfam" id="PF01909">
    <property type="entry name" value="NTP_transf_2"/>
    <property type="match status" value="1"/>
</dbReference>
<evidence type="ECO:0000259" key="6">
    <source>
        <dbReference type="Pfam" id="PF13427"/>
    </source>
</evidence>
<dbReference type="Proteomes" id="UP000675284">
    <property type="component" value="Unassembled WGS sequence"/>
</dbReference>
<reference evidence="7" key="1">
    <citation type="submission" date="2021-04" db="EMBL/GenBank/DDBJ databases">
        <title>Isolation and polyphasic classification of algal microorganism.</title>
        <authorList>
            <person name="Wang S."/>
        </authorList>
    </citation>
    <scope>NUCLEOTIDE SEQUENCE</scope>
    <source>
        <strain evidence="7">720a</strain>
    </source>
</reference>
<accession>A0A941DT83</accession>
<keyword evidence="1 4" id="KW-0808">Transferase</keyword>
<dbReference type="InterPro" id="IPR002934">
    <property type="entry name" value="Polymerase_NTP_transf_dom"/>
</dbReference>
<evidence type="ECO:0000313" key="7">
    <source>
        <dbReference type="EMBL" id="MBR7795067.1"/>
    </source>
</evidence>
<evidence type="ECO:0000256" key="4">
    <source>
        <dbReference type="PIRNR" id="PIRNR000819"/>
    </source>
</evidence>
<proteinExistence type="predicted"/>
<dbReference type="InterPro" id="IPR043519">
    <property type="entry name" value="NT_sf"/>
</dbReference>
<evidence type="ECO:0000259" key="5">
    <source>
        <dbReference type="Pfam" id="PF01909"/>
    </source>
</evidence>
<dbReference type="GO" id="GO:0046677">
    <property type="term" value="P:response to antibiotic"/>
    <property type="evidence" value="ECO:0007669"/>
    <property type="project" value="UniProtKB-KW"/>
</dbReference>
<name>A0A941DT83_9BACI</name>
<comment type="catalytic activity">
    <reaction evidence="3 4">
        <text>spectinomycin + ATP = 9-O-adenylylspectinomycin + diphosphate</text>
        <dbReference type="Rhea" id="RHEA:63228"/>
        <dbReference type="ChEBI" id="CHEBI:30616"/>
        <dbReference type="ChEBI" id="CHEBI:33019"/>
        <dbReference type="ChEBI" id="CHEBI:146260"/>
        <dbReference type="ChEBI" id="CHEBI:146261"/>
    </reaction>
</comment>
<feature type="domain" description="Polymerase nucleotidyl transferase" evidence="5">
    <location>
        <begin position="23"/>
        <end position="68"/>
    </location>
</feature>
<comment type="caution">
    <text evidence="7">The sequence shown here is derived from an EMBL/GenBank/DDBJ whole genome shotgun (WGS) entry which is preliminary data.</text>
</comment>
<keyword evidence="4" id="KW-0548">Nucleotidyltransferase</keyword>
<dbReference type="InterPro" id="IPR024172">
    <property type="entry name" value="AadA/Aad9"/>
</dbReference>
<dbReference type="GO" id="GO:0005524">
    <property type="term" value="F:ATP binding"/>
    <property type="evidence" value="ECO:0007669"/>
    <property type="project" value="UniProtKB-KW"/>
</dbReference>
<dbReference type="GO" id="GO:0070566">
    <property type="term" value="F:adenylyltransferase activity"/>
    <property type="evidence" value="ECO:0007669"/>
    <property type="project" value="InterPro"/>
</dbReference>
<feature type="domain" description="Adenylyltransferase AadA C-terminal" evidence="6">
    <location>
        <begin position="146"/>
        <end position="246"/>
    </location>
</feature>
<keyword evidence="4" id="KW-0067">ATP-binding</keyword>
<evidence type="ECO:0000256" key="2">
    <source>
        <dbReference type="ARBA" id="ARBA00023251"/>
    </source>
</evidence>
<dbReference type="AlphaFoldDB" id="A0A941DT83"/>
<dbReference type="InterPro" id="IPR025184">
    <property type="entry name" value="AadA_C"/>
</dbReference>
<gene>
    <name evidence="7" type="ORF">KCX74_03310</name>
</gene>
<dbReference type="RefSeq" id="WP_121604984.1">
    <property type="nucleotide sequence ID" value="NZ_BAAACY010000145.1"/>
</dbReference>
<keyword evidence="2 4" id="KW-0046">Antibiotic resistance</keyword>
<keyword evidence="4" id="KW-0547">Nucleotide-binding</keyword>
<dbReference type="PIRSF" id="PIRSF000819">
    <property type="entry name" value="Streptomycin_3-adenylyltransf"/>
    <property type="match status" value="1"/>
</dbReference>
<organism evidence="7 8">
    <name type="scientific">Virgibacillus salarius</name>
    <dbReference type="NCBI Taxonomy" id="447199"/>
    <lineage>
        <taxon>Bacteria</taxon>
        <taxon>Bacillati</taxon>
        <taxon>Bacillota</taxon>
        <taxon>Bacilli</taxon>
        <taxon>Bacillales</taxon>
        <taxon>Bacillaceae</taxon>
        <taxon>Virgibacillus</taxon>
    </lineage>
</organism>